<dbReference type="Gene3D" id="2.60.120.430">
    <property type="entry name" value="Galactose-binding lectin"/>
    <property type="match status" value="1"/>
</dbReference>
<proteinExistence type="predicted"/>
<dbReference type="RefSeq" id="WP_272093845.1">
    <property type="nucleotide sequence ID" value="NZ_JAQNDK010000001.1"/>
</dbReference>
<dbReference type="SUPFAM" id="SSF49785">
    <property type="entry name" value="Galactose-binding domain-like"/>
    <property type="match status" value="1"/>
</dbReference>
<dbReference type="InterPro" id="IPR008979">
    <property type="entry name" value="Galactose-bd-like_sf"/>
</dbReference>
<dbReference type="EMBL" id="JAQNDK010000001">
    <property type="protein sequence ID" value="MDC0677074.1"/>
    <property type="molecule type" value="Genomic_DNA"/>
</dbReference>
<evidence type="ECO:0000256" key="1">
    <source>
        <dbReference type="SAM" id="MobiDB-lite"/>
    </source>
</evidence>
<dbReference type="PROSITE" id="PS51257">
    <property type="entry name" value="PROKAR_LIPOPROTEIN"/>
    <property type="match status" value="1"/>
</dbReference>
<evidence type="ECO:0000313" key="3">
    <source>
        <dbReference type="Proteomes" id="UP001217485"/>
    </source>
</evidence>
<accession>A0ABT5BSC5</accession>
<evidence type="ECO:0000313" key="2">
    <source>
        <dbReference type="EMBL" id="MDC0677074.1"/>
    </source>
</evidence>
<sequence length="324" mass="33043">MTMNSKLAFARWTSGCLIAVLGVGCAQIFGFDKSYEVRNGSAGGGGAGGEGGTGGADAGGGGAGGEGGAGGTDAGGGGAGGEGGAGGDAGGGGAGGGCPAPPLGDPTLELSLIDDMEDDDHFIIEVEDETNPRQGLWFVANDGKGTQTPGVGEQFVMSLLEAPRGESTLAAHVVADDLFESWGALFGFQLNSASSSQLGLYNASEFSGVTFFAYADKGSYNKVLVDVVDTQTWQDGGVCTSADGGCSDHFTKTISLTNCWTQIKVPFASLKQSGWGQTFEAVDLTKIWAVQFRFAASRQFSVWIDDVAFYKDPAPEAETETTTP</sequence>
<organism evidence="2 3">
    <name type="scientific">Sorangium atrum</name>
    <dbReference type="NCBI Taxonomy" id="2995308"/>
    <lineage>
        <taxon>Bacteria</taxon>
        <taxon>Pseudomonadati</taxon>
        <taxon>Myxococcota</taxon>
        <taxon>Polyangia</taxon>
        <taxon>Polyangiales</taxon>
        <taxon>Polyangiaceae</taxon>
        <taxon>Sorangium</taxon>
    </lineage>
</organism>
<gene>
    <name evidence="2" type="ORF">POL72_04930</name>
</gene>
<name>A0ABT5BSC5_9BACT</name>
<feature type="region of interest" description="Disordered" evidence="1">
    <location>
        <begin position="44"/>
        <end position="108"/>
    </location>
</feature>
<reference evidence="2 3" key="1">
    <citation type="submission" date="2023-01" db="EMBL/GenBank/DDBJ databases">
        <title>Minimal conservation of predation-associated metabolite biosynthetic gene clusters underscores biosynthetic potential of Myxococcota including descriptions for ten novel species: Archangium lansinium sp. nov., Myxococcus landrumus sp. nov., Nannocystis bai.</title>
        <authorList>
            <person name="Ahearne A."/>
            <person name="Stevens C."/>
            <person name="Dowd S."/>
        </authorList>
    </citation>
    <scope>NUCLEOTIDE SEQUENCE [LARGE SCALE GENOMIC DNA]</scope>
    <source>
        <strain evidence="2 3">WIWO2</strain>
    </source>
</reference>
<feature type="compositionally biased region" description="Gly residues" evidence="1">
    <location>
        <begin position="44"/>
        <end position="98"/>
    </location>
</feature>
<comment type="caution">
    <text evidence="2">The sequence shown here is derived from an EMBL/GenBank/DDBJ whole genome shotgun (WGS) entry which is preliminary data.</text>
</comment>
<protein>
    <submittedName>
        <fullName evidence="2">Carbohydrate binding domain-containing protein</fullName>
    </submittedName>
</protein>
<dbReference type="Proteomes" id="UP001217485">
    <property type="component" value="Unassembled WGS sequence"/>
</dbReference>
<keyword evidence="3" id="KW-1185">Reference proteome</keyword>